<accession>A0A0T9Q1J3</accession>
<dbReference type="GeneID" id="96663629"/>
<reference evidence="3 5" key="1">
    <citation type="journal article" date="2014" name="Genome Announc.">
        <title>Genome Sequence of Yersinia similis Y228T, a Member of the Yersinia pseudotuberculosis Complex.</title>
        <authorList>
            <person name="Sprague L.D."/>
            <person name="Neubauer H."/>
        </authorList>
    </citation>
    <scope>NUCLEOTIDE SEQUENCE [LARGE SCALE GENOMIC DNA]</scope>
    <source>
        <strain evidence="3 5">228</strain>
    </source>
</reference>
<dbReference type="Proteomes" id="UP000019439">
    <property type="component" value="Chromosome"/>
</dbReference>
<dbReference type="Proteomes" id="UP000038204">
    <property type="component" value="Unassembled WGS sequence"/>
</dbReference>
<dbReference type="GO" id="GO:0015643">
    <property type="term" value="F:toxic substance binding"/>
    <property type="evidence" value="ECO:0007669"/>
    <property type="project" value="InterPro"/>
</dbReference>
<dbReference type="GO" id="GO:0030153">
    <property type="term" value="P:bacteriocin immunity"/>
    <property type="evidence" value="ECO:0007669"/>
    <property type="project" value="UniProtKB-KW"/>
</dbReference>
<dbReference type="Pfam" id="PF01320">
    <property type="entry name" value="Colicin_Pyocin"/>
    <property type="match status" value="1"/>
</dbReference>
<dbReference type="PATRIC" id="fig|367190.3.peg.1681"/>
<dbReference type="AlphaFoldDB" id="A0A0T9Q1J3"/>
<sequence length="84" mass="9840">MKDKSICDYTESEFLELVKKLFNVEKTTEEEDINNLIEFKRLCEHPAGSDLIFYPDDNREDSPEGVVKEVKKWRAENGKPGFKK</sequence>
<evidence type="ECO:0000313" key="5">
    <source>
        <dbReference type="Proteomes" id="UP000019439"/>
    </source>
</evidence>
<evidence type="ECO:0000313" key="4">
    <source>
        <dbReference type="EMBL" id="CNH90474.1"/>
    </source>
</evidence>
<proteinExistence type="inferred from homology"/>
<dbReference type="Gene3D" id="1.10.1200.20">
    <property type="entry name" value="Colicin E immunity protein"/>
    <property type="match status" value="1"/>
</dbReference>
<reference evidence="4 6" key="2">
    <citation type="submission" date="2015-03" db="EMBL/GenBank/DDBJ databases">
        <authorList>
            <person name="Murphy D."/>
        </authorList>
    </citation>
    <scope>NUCLEOTIDE SEQUENCE [LARGE SCALE GENOMIC DNA]</scope>
    <source>
        <strain evidence="4 6">Y233</strain>
    </source>
</reference>
<dbReference type="KEGG" id="ysi:BF17_08720"/>
<dbReference type="SUPFAM" id="SSF47345">
    <property type="entry name" value="Colicin E immunity proteins"/>
    <property type="match status" value="1"/>
</dbReference>
<evidence type="ECO:0000256" key="2">
    <source>
        <dbReference type="ARBA" id="ARBA00023025"/>
    </source>
</evidence>
<keyword evidence="5" id="KW-1185">Reference proteome</keyword>
<comment type="similarity">
    <text evidence="1">Belongs to the colicins ColE2/ColE8/ColE9 and pyocins S1/S2 family.</text>
</comment>
<evidence type="ECO:0000313" key="3">
    <source>
        <dbReference type="EMBL" id="AHK19384.1"/>
    </source>
</evidence>
<dbReference type="InterPro" id="IPR035900">
    <property type="entry name" value="Colicin_E_sf"/>
</dbReference>
<dbReference type="RefSeq" id="WP_024063545.1">
    <property type="nucleotide sequence ID" value="NZ_CABIHS010000280.1"/>
</dbReference>
<keyword evidence="2" id="KW-0079">Bacteriocin immunity</keyword>
<evidence type="ECO:0000313" key="6">
    <source>
        <dbReference type="Proteomes" id="UP000038204"/>
    </source>
</evidence>
<dbReference type="EMBL" id="CP007230">
    <property type="protein sequence ID" value="AHK19384.1"/>
    <property type="molecule type" value="Genomic_DNA"/>
</dbReference>
<dbReference type="PRINTS" id="PR01299">
    <property type="entry name" value="PYOCIN"/>
</dbReference>
<dbReference type="EMBL" id="CQBK01000011">
    <property type="protein sequence ID" value="CNH90474.1"/>
    <property type="molecule type" value="Genomic_DNA"/>
</dbReference>
<gene>
    <name evidence="4" type="primary">imm_2</name>
    <name evidence="3" type="ORF">BF17_08720</name>
    <name evidence="4" type="ORF">ERS008667_01842</name>
</gene>
<dbReference type="CDD" id="cd16363">
    <property type="entry name" value="Col_Im_like"/>
    <property type="match status" value="1"/>
</dbReference>
<protein>
    <submittedName>
        <fullName evidence="3">Colicin immunity protein</fullName>
    </submittedName>
    <submittedName>
        <fullName evidence="4">Colicin/pyocin immunity family protein</fullName>
    </submittedName>
</protein>
<organism evidence="4 6">
    <name type="scientific">Yersinia similis</name>
    <dbReference type="NCBI Taxonomy" id="367190"/>
    <lineage>
        <taxon>Bacteria</taxon>
        <taxon>Pseudomonadati</taxon>
        <taxon>Pseudomonadota</taxon>
        <taxon>Gammaproteobacteria</taxon>
        <taxon>Enterobacterales</taxon>
        <taxon>Yersiniaceae</taxon>
        <taxon>Yersinia</taxon>
    </lineage>
</organism>
<evidence type="ECO:0000256" key="1">
    <source>
        <dbReference type="ARBA" id="ARBA00009346"/>
    </source>
</evidence>
<dbReference type="InterPro" id="IPR000290">
    <property type="entry name" value="Colicin_pyocin"/>
</dbReference>
<name>A0A0T9Q1J3_9GAMM</name>